<dbReference type="RefSeq" id="WP_379776266.1">
    <property type="nucleotide sequence ID" value="NZ_JBHSMZ010000024.1"/>
</dbReference>
<protein>
    <recommendedName>
        <fullName evidence="3">HEAT repeat domain-containing protein</fullName>
    </recommendedName>
</protein>
<name>A0ABW0S5F4_9BURK</name>
<proteinExistence type="predicted"/>
<evidence type="ECO:0008006" key="3">
    <source>
        <dbReference type="Google" id="ProtNLM"/>
    </source>
</evidence>
<reference evidence="2" key="1">
    <citation type="journal article" date="2019" name="Int. J. Syst. Evol. Microbiol.">
        <title>The Global Catalogue of Microorganisms (GCM) 10K type strain sequencing project: providing services to taxonomists for standard genome sequencing and annotation.</title>
        <authorList>
            <consortium name="The Broad Institute Genomics Platform"/>
            <consortium name="The Broad Institute Genome Sequencing Center for Infectious Disease"/>
            <person name="Wu L."/>
            <person name="Ma J."/>
        </authorList>
    </citation>
    <scope>NUCLEOTIDE SEQUENCE [LARGE SCALE GENOMIC DNA]</scope>
    <source>
        <strain evidence="2">CGMCC 4.5798</strain>
    </source>
</reference>
<gene>
    <name evidence="1" type="ORF">ACFPO9_24665</name>
</gene>
<sequence length="226" mass="24169">MSKESFSAELNAWFTHIANEVSGMALRRSLNLLDTVQSAALTQDLSFHPLVATLGGIALDDPETSNFHLYLTRSPLSGGIFYLSHDGDSRLVFPSVDTLLAAAREASLDHLSLDELHPPSAPLAQDQAALEQFIASLLDAGEDDDLAVIIALIPSLALADLPLLERLATHEDFFVAEALADAITERPAAGLRDLAERCSRHPHPQAAQAGARALAAVDNALPRPIE</sequence>
<comment type="caution">
    <text evidence="1">The sequence shown here is derived from an EMBL/GenBank/DDBJ whole genome shotgun (WGS) entry which is preliminary data.</text>
</comment>
<evidence type="ECO:0000313" key="2">
    <source>
        <dbReference type="Proteomes" id="UP001596086"/>
    </source>
</evidence>
<evidence type="ECO:0000313" key="1">
    <source>
        <dbReference type="EMBL" id="MFC5551724.1"/>
    </source>
</evidence>
<organism evidence="1 2">
    <name type="scientific">Massilia aerilata</name>
    <dbReference type="NCBI Taxonomy" id="453817"/>
    <lineage>
        <taxon>Bacteria</taxon>
        <taxon>Pseudomonadati</taxon>
        <taxon>Pseudomonadota</taxon>
        <taxon>Betaproteobacteria</taxon>
        <taxon>Burkholderiales</taxon>
        <taxon>Oxalobacteraceae</taxon>
        <taxon>Telluria group</taxon>
        <taxon>Massilia</taxon>
    </lineage>
</organism>
<dbReference type="Proteomes" id="UP001596086">
    <property type="component" value="Unassembled WGS sequence"/>
</dbReference>
<accession>A0ABW0S5F4</accession>
<keyword evidence="2" id="KW-1185">Reference proteome</keyword>
<dbReference type="EMBL" id="JBHSMZ010000024">
    <property type="protein sequence ID" value="MFC5551724.1"/>
    <property type="molecule type" value="Genomic_DNA"/>
</dbReference>